<dbReference type="EMBL" id="PVWQ01000001">
    <property type="protein sequence ID" value="RDW93836.1"/>
    <property type="molecule type" value="Genomic_DNA"/>
</dbReference>
<reference evidence="2 3" key="1">
    <citation type="journal article" date="2018" name="IMA Fungus">
        <title>IMA Genome-F 9: Draft genome sequence of Annulohypoxylon stygium, Aspergillus mulundensis, Berkeleyomyces basicola (syn. Thielaviopsis basicola), Ceratocystis smalleyi, two Cercospora beticola strains, Coleophoma cylindrospora, Fusarium fracticaudum, Phialophora cf. hyalina, and Morchella septimelata.</title>
        <authorList>
            <person name="Wingfield B.D."/>
            <person name="Bills G.F."/>
            <person name="Dong Y."/>
            <person name="Huang W."/>
            <person name="Nel W.J."/>
            <person name="Swalarsk-Parry B.S."/>
            <person name="Vaghefi N."/>
            <person name="Wilken P.M."/>
            <person name="An Z."/>
            <person name="de Beer Z.W."/>
            <person name="De Vos L."/>
            <person name="Chen L."/>
            <person name="Duong T.A."/>
            <person name="Gao Y."/>
            <person name="Hammerbacher A."/>
            <person name="Kikkert J.R."/>
            <person name="Li Y."/>
            <person name="Li H."/>
            <person name="Li K."/>
            <person name="Li Q."/>
            <person name="Liu X."/>
            <person name="Ma X."/>
            <person name="Naidoo K."/>
            <person name="Pethybridge S.J."/>
            <person name="Sun J."/>
            <person name="Steenkamp E.T."/>
            <person name="van der Nest M.A."/>
            <person name="van Wyk S."/>
            <person name="Wingfield M.J."/>
            <person name="Xiong C."/>
            <person name="Yue Q."/>
            <person name="Zhang X."/>
        </authorList>
    </citation>
    <scope>NUCLEOTIDE SEQUENCE [LARGE SCALE GENOMIC DNA]</scope>
    <source>
        <strain evidence="2 3">DSM 5745</strain>
    </source>
</reference>
<proteinExistence type="predicted"/>
<feature type="compositionally biased region" description="Basic and acidic residues" evidence="1">
    <location>
        <begin position="51"/>
        <end position="62"/>
    </location>
</feature>
<name>A0A3D8T5J4_9EURO</name>
<keyword evidence="3" id="KW-1185">Reference proteome</keyword>
<feature type="compositionally biased region" description="Polar residues" evidence="1">
    <location>
        <begin position="67"/>
        <end position="81"/>
    </location>
</feature>
<evidence type="ECO:0000256" key="1">
    <source>
        <dbReference type="SAM" id="MobiDB-lite"/>
    </source>
</evidence>
<protein>
    <submittedName>
        <fullName evidence="2">Uncharacterized protein</fullName>
    </submittedName>
</protein>
<comment type="caution">
    <text evidence="2">The sequence shown here is derived from an EMBL/GenBank/DDBJ whole genome shotgun (WGS) entry which is preliminary data.</text>
</comment>
<dbReference type="Proteomes" id="UP000256690">
    <property type="component" value="Unassembled WGS sequence"/>
</dbReference>
<sequence>MPGLSPIVERAQALAIAKTRAQAGCASVTTRNKAGSPVKWKAPGPLATASRADRYVPPHSREGYVPSLSTSERFSQSNSRSAYVPPRSRQPNASSGRHPIKTNFDFGSWAGTDVASKPKEASAPEERCKMSYNSYVDAVNRLKARLPENYKEGSIEHPKVHWLHKSETADEARRADIESICYDVCIKTGVSNLWIRCTDHNETRAITRTRTGIEKRMVPDDPHITAHMGNSLHYEYDAHIYVAYEANGSRRLARPEERTTLNPDGSKEAISILDRRELRALAYRWGTLVDPAGGSGSGSWRTQTDAVVVADAAAGIGFEDVAADAGKGAGVGDVAADAGKGAEVGAVAADAEKGVKLGAPAVGAAVSSNVSGISVR</sequence>
<dbReference type="RefSeq" id="XP_026609019.1">
    <property type="nucleotide sequence ID" value="XM_026743174.1"/>
</dbReference>
<feature type="region of interest" description="Disordered" evidence="1">
    <location>
        <begin position="21"/>
        <end position="101"/>
    </location>
</feature>
<evidence type="ECO:0000313" key="2">
    <source>
        <dbReference type="EMBL" id="RDW93836.1"/>
    </source>
</evidence>
<accession>A0A3D8T5J4</accession>
<dbReference type="GeneID" id="38111528"/>
<evidence type="ECO:0000313" key="3">
    <source>
        <dbReference type="Proteomes" id="UP000256690"/>
    </source>
</evidence>
<dbReference type="AlphaFoldDB" id="A0A3D8T5J4"/>
<gene>
    <name evidence="2" type="ORF">DSM5745_01158</name>
</gene>
<organism evidence="2 3">
    <name type="scientific">Aspergillus mulundensis</name>
    <dbReference type="NCBI Taxonomy" id="1810919"/>
    <lineage>
        <taxon>Eukaryota</taxon>
        <taxon>Fungi</taxon>
        <taxon>Dikarya</taxon>
        <taxon>Ascomycota</taxon>
        <taxon>Pezizomycotina</taxon>
        <taxon>Eurotiomycetes</taxon>
        <taxon>Eurotiomycetidae</taxon>
        <taxon>Eurotiales</taxon>
        <taxon>Aspergillaceae</taxon>
        <taxon>Aspergillus</taxon>
        <taxon>Aspergillus subgen. Nidulantes</taxon>
    </lineage>
</organism>